<evidence type="ECO:0000313" key="7">
    <source>
        <dbReference type="EMBL" id="CAH1788468.1"/>
    </source>
</evidence>
<dbReference type="EMBL" id="CAIIXF020000007">
    <property type="protein sequence ID" value="CAH1788468.1"/>
    <property type="molecule type" value="Genomic_DNA"/>
</dbReference>
<feature type="region of interest" description="Disordered" evidence="5">
    <location>
        <begin position="1"/>
        <end position="37"/>
    </location>
</feature>
<gene>
    <name evidence="7" type="ORF">OFUS_LOCUS13994</name>
</gene>
<evidence type="ECO:0000313" key="8">
    <source>
        <dbReference type="Proteomes" id="UP000749559"/>
    </source>
</evidence>
<feature type="non-terminal residue" evidence="7">
    <location>
        <position position="1"/>
    </location>
</feature>
<feature type="compositionally biased region" description="Low complexity" evidence="5">
    <location>
        <begin position="426"/>
        <end position="479"/>
    </location>
</feature>
<keyword evidence="8" id="KW-1185">Reference proteome</keyword>
<keyword evidence="2" id="KW-0964">Secreted</keyword>
<dbReference type="PRINTS" id="PR01217">
    <property type="entry name" value="PRICHEXTENSN"/>
</dbReference>
<feature type="region of interest" description="Disordered" evidence="5">
    <location>
        <begin position="133"/>
        <end position="164"/>
    </location>
</feature>
<keyword evidence="3" id="KW-0732">Signal</keyword>
<dbReference type="OrthoDB" id="6049857at2759"/>
<name>A0A8S4P289_OWEFU</name>
<protein>
    <recommendedName>
        <fullName evidence="6">WxxW domain-containing protein</fullName>
    </recommendedName>
</protein>
<proteinExistence type="predicted"/>
<dbReference type="AlphaFoldDB" id="A0A8S4P289"/>
<feature type="domain" description="WxxW" evidence="6">
    <location>
        <begin position="249"/>
        <end position="333"/>
    </location>
</feature>
<dbReference type="Pfam" id="PF13330">
    <property type="entry name" value="Mucin2_WxxW"/>
    <property type="match status" value="1"/>
</dbReference>
<comment type="caution">
    <text evidence="7">The sequence shown here is derived from an EMBL/GenBank/DDBJ whole genome shotgun (WGS) entry which is preliminary data.</text>
</comment>
<dbReference type="GO" id="GO:0005576">
    <property type="term" value="C:extracellular region"/>
    <property type="evidence" value="ECO:0007669"/>
    <property type="project" value="UniProtKB-SubCell"/>
</dbReference>
<evidence type="ECO:0000256" key="5">
    <source>
        <dbReference type="SAM" id="MobiDB-lite"/>
    </source>
</evidence>
<feature type="compositionally biased region" description="Low complexity" evidence="5">
    <location>
        <begin position="210"/>
        <end position="239"/>
    </location>
</feature>
<reference evidence="7" key="1">
    <citation type="submission" date="2022-03" db="EMBL/GenBank/DDBJ databases">
        <authorList>
            <person name="Martin C."/>
        </authorList>
    </citation>
    <scope>NUCLEOTIDE SEQUENCE</scope>
</reference>
<feature type="region of interest" description="Disordered" evidence="5">
    <location>
        <begin position="209"/>
        <end position="240"/>
    </location>
</feature>
<sequence>GVTGGPGSTPGITGEPGSTPGVGGSTPEVTTTPIHPPTTPGGCYYYGQYYPPGSTIEENLCSGVYCDENGNILIGDFFDKPECREPTTTPPTPETTTPKGCEYNGFSHAPGSTIEEGPCHIVICDENGQIIIGEGTTPKEETPGPTTPAETPRTPTTTPSIPTPGKGCFYENQYYTPGHIIEEGECHVVYCDENGEIVIGDFWSRPGCRPTTPGATTTTPATPSTEPATTPTPATTPPSTFEPICVDGWTEEMNVDNPDSGNGGDIETIDELRRKYQFCDDHMIEEVKCYVADTSLDYTFMDQVVRCDLNGLSCWNGYQSIGVCFDYSVKFRCNCGRTEPPSIPTEGFTTGGTGVTSGETTAPTGPTGATHVTGGTGSTEGGTGATWLTGGTATPGTGTPGVTGTAGTTPGYTTGGTPGTPKVSTTKRTGTPGETTAPIVETTPSTGEKTTPSTGETTQETTPGTTPGVGEKTTPGVGEKTTPGVGERTTPGVGERTTPGVGEKTTPGVGEKTTPGVGEETTPGEGEKTTPG</sequence>
<dbReference type="InterPro" id="IPR025155">
    <property type="entry name" value="WxxW_domain"/>
</dbReference>
<feature type="compositionally biased region" description="Low complexity" evidence="5">
    <location>
        <begin position="393"/>
        <end position="412"/>
    </location>
</feature>
<feature type="compositionally biased region" description="Low complexity" evidence="5">
    <location>
        <begin position="356"/>
        <end position="373"/>
    </location>
</feature>
<feature type="region of interest" description="Disordered" evidence="5">
    <location>
        <begin position="344"/>
        <end position="381"/>
    </location>
</feature>
<accession>A0A8S4P289</accession>
<feature type="compositionally biased region" description="Low complexity" evidence="5">
    <location>
        <begin position="143"/>
        <end position="164"/>
    </location>
</feature>
<dbReference type="Proteomes" id="UP000749559">
    <property type="component" value="Unassembled WGS sequence"/>
</dbReference>
<evidence type="ECO:0000256" key="1">
    <source>
        <dbReference type="ARBA" id="ARBA00004613"/>
    </source>
</evidence>
<evidence type="ECO:0000256" key="4">
    <source>
        <dbReference type="ARBA" id="ARBA00023180"/>
    </source>
</evidence>
<feature type="region of interest" description="Disordered" evidence="5">
    <location>
        <begin position="393"/>
        <end position="532"/>
    </location>
</feature>
<organism evidence="7 8">
    <name type="scientific">Owenia fusiformis</name>
    <name type="common">Polychaete worm</name>
    <dbReference type="NCBI Taxonomy" id="6347"/>
    <lineage>
        <taxon>Eukaryota</taxon>
        <taxon>Metazoa</taxon>
        <taxon>Spiralia</taxon>
        <taxon>Lophotrochozoa</taxon>
        <taxon>Annelida</taxon>
        <taxon>Polychaeta</taxon>
        <taxon>Sedentaria</taxon>
        <taxon>Canalipalpata</taxon>
        <taxon>Sabellida</taxon>
        <taxon>Oweniida</taxon>
        <taxon>Oweniidae</taxon>
        <taxon>Owenia</taxon>
    </lineage>
</organism>
<feature type="compositionally biased region" description="Low complexity" evidence="5">
    <location>
        <begin position="9"/>
        <end position="33"/>
    </location>
</feature>
<feature type="non-terminal residue" evidence="7">
    <location>
        <position position="532"/>
    </location>
</feature>
<keyword evidence="4" id="KW-0325">Glycoprotein</keyword>
<evidence type="ECO:0000256" key="2">
    <source>
        <dbReference type="ARBA" id="ARBA00022525"/>
    </source>
</evidence>
<evidence type="ECO:0000259" key="6">
    <source>
        <dbReference type="Pfam" id="PF13330"/>
    </source>
</evidence>
<feature type="compositionally biased region" description="Low complexity" evidence="5">
    <location>
        <begin position="502"/>
        <end position="524"/>
    </location>
</feature>
<evidence type="ECO:0000256" key="3">
    <source>
        <dbReference type="ARBA" id="ARBA00022729"/>
    </source>
</evidence>
<comment type="subcellular location">
    <subcellularLocation>
        <location evidence="1">Secreted</location>
    </subcellularLocation>
</comment>